<dbReference type="EMBL" id="CAMXCT030003268">
    <property type="protein sequence ID" value="CAL4790749.1"/>
    <property type="molecule type" value="Genomic_DNA"/>
</dbReference>
<dbReference type="GO" id="GO:0008270">
    <property type="term" value="F:zinc ion binding"/>
    <property type="evidence" value="ECO:0007669"/>
    <property type="project" value="UniProtKB-KW"/>
</dbReference>
<keyword evidence="1" id="KW-0863">Zinc-finger</keyword>
<keyword evidence="2" id="KW-0175">Coiled coil</keyword>
<feature type="transmembrane region" description="Helical" evidence="4">
    <location>
        <begin position="259"/>
        <end position="281"/>
    </location>
</feature>
<reference evidence="7 8" key="2">
    <citation type="submission" date="2024-05" db="EMBL/GenBank/DDBJ databases">
        <authorList>
            <person name="Chen Y."/>
            <person name="Shah S."/>
            <person name="Dougan E. K."/>
            <person name="Thang M."/>
            <person name="Chan C."/>
        </authorList>
    </citation>
    <scope>NUCLEOTIDE SEQUENCE [LARGE SCALE GENOMIC DNA]</scope>
</reference>
<keyword evidence="1" id="KW-0862">Zinc</keyword>
<keyword evidence="1" id="KW-0479">Metal-binding</keyword>
<feature type="region of interest" description="Disordered" evidence="3">
    <location>
        <begin position="953"/>
        <end position="991"/>
    </location>
</feature>
<protein>
    <recommendedName>
        <fullName evidence="5">C3H1-type domain-containing protein</fullName>
    </recommendedName>
</protein>
<feature type="region of interest" description="Disordered" evidence="3">
    <location>
        <begin position="1"/>
        <end position="72"/>
    </location>
</feature>
<feature type="region of interest" description="Disordered" evidence="3">
    <location>
        <begin position="376"/>
        <end position="468"/>
    </location>
</feature>
<sequence length="1092" mass="119450">MLQAARPSNLPSPSDSNLEPLTSGLKSGGNPTVENPTGKGRGSSNYEVRQGLSFETPPSKLPPPPTEGKSAAMMSEGVMKEPESALKSMGPVKGVADSSVTGMGEDQLQRALEGELVSFLREQNSKLLNDLEEMKQRLADKLKGTHSKKVCTGLVVFSILLVGIMPKPTLWVNLFVNKLGLLSTVWELSTIGLSCMAMELSTIGLSCMAIELFKIGLSCMAMECIKIGFLCMVIEVFTIGLRCMALKLNLIGLSCMEMYAIKIGLAGMGCFFNLGVLYGILTAKGKGKIRNVMGLDGMTMVKIKQMDASNATSTAKPGEFEKKGKGFSNAGSIDKPCKYYVSPEGCRAGRACKFQHVSQDQNDRCWVCGSTQHRKVDCPVRGGAKQSSPTKPTSETNAGSGGGKGKGAGKKSDGSASTGNNSNAGAKTSSTSITENKNAGSQPEKDPQQKTTLETTVKDEKSSGGVAMSAAKTGASDLLLEATNLLKSMRILNMKVMKITNLKHDDRDQWLLKRAIILKALWHGVEVDEENLSVESALLLKLKEVFPDLPEELMMKLIPDMNIMTKDGYGNLLPWNRAKRKRLLRAEKVVLHICSGPEHRFWEKHLNTDKIETLCIDLEGPVKADILNDAVFSYLIALAASGRLKAILAGPPCRTCSALRFKDDNGPGIIRTEEHPYGCPGISEKDFELVQNDSLIFLRTLALYVIAEEVRPHHEPQTGFGLEQPEDPANYRPEKEVKEVGFMSMWRTPEWKGFASKFNIKLISFDQGPMGHSKRKPTSMGVALPQAQQLHELRGPPSDRSGDVQLGNYDEMSLDDRCALSKSWAAWAPGLKAALVASVKCHLDLCGNTSPDHLDLDLRGPEQPKMNPLGPVALRQWQKHFVNDHYPARRDCRQCIQSQARGRPHKRLQHAEAFTLSLDLSGKMTPGHDQSGEPCKYLMVACYTYPVDGQGKSLIDLPGGEQPDDHPLPAPDDPELGFAEDGCDAPLPPEEEDLLGEEVEGDEIPEEDKVRHESMKGAMSVWENMIEEASDVSVRSLTFVEVIPWDGLDAMWISGAVLMCLGDDRAWQSICSVVTQHHRQAFRHHSRAQQSI</sequence>
<evidence type="ECO:0000313" key="8">
    <source>
        <dbReference type="Proteomes" id="UP001152797"/>
    </source>
</evidence>
<keyword evidence="4" id="KW-1133">Transmembrane helix</keyword>
<evidence type="ECO:0000256" key="1">
    <source>
        <dbReference type="PROSITE-ProRule" id="PRU00723"/>
    </source>
</evidence>
<evidence type="ECO:0000256" key="2">
    <source>
        <dbReference type="SAM" id="Coils"/>
    </source>
</evidence>
<gene>
    <name evidence="6" type="ORF">C1SCF055_LOCUS29307</name>
</gene>
<keyword evidence="4" id="KW-0812">Transmembrane</keyword>
<feature type="compositionally biased region" description="Low complexity" evidence="3">
    <location>
        <begin position="7"/>
        <end position="21"/>
    </location>
</feature>
<evidence type="ECO:0000313" key="7">
    <source>
        <dbReference type="EMBL" id="CAL4790749.1"/>
    </source>
</evidence>
<evidence type="ECO:0000313" key="6">
    <source>
        <dbReference type="EMBL" id="CAI4003437.1"/>
    </source>
</evidence>
<dbReference type="InterPro" id="IPR000571">
    <property type="entry name" value="Znf_CCCH"/>
</dbReference>
<proteinExistence type="predicted"/>
<feature type="transmembrane region" description="Helical" evidence="4">
    <location>
        <begin position="150"/>
        <end position="171"/>
    </location>
</feature>
<feature type="domain" description="C3H1-type" evidence="5">
    <location>
        <begin position="336"/>
        <end position="359"/>
    </location>
</feature>
<dbReference type="EMBL" id="CAMXCT020003268">
    <property type="protein sequence ID" value="CAL1156812.1"/>
    <property type="molecule type" value="Genomic_DNA"/>
</dbReference>
<keyword evidence="4" id="KW-0472">Membrane</keyword>
<reference evidence="6" key="1">
    <citation type="submission" date="2022-10" db="EMBL/GenBank/DDBJ databases">
        <authorList>
            <person name="Chen Y."/>
            <person name="Dougan E. K."/>
            <person name="Chan C."/>
            <person name="Rhodes N."/>
            <person name="Thang M."/>
        </authorList>
    </citation>
    <scope>NUCLEOTIDE SEQUENCE</scope>
</reference>
<keyword evidence="8" id="KW-1185">Reference proteome</keyword>
<feature type="transmembrane region" description="Helical" evidence="4">
    <location>
        <begin position="225"/>
        <end position="247"/>
    </location>
</feature>
<dbReference type="EMBL" id="CAMXCT010003268">
    <property type="protein sequence ID" value="CAI4003437.1"/>
    <property type="molecule type" value="Genomic_DNA"/>
</dbReference>
<accession>A0A9P1D6G4</accession>
<name>A0A9P1D6G4_9DINO</name>
<dbReference type="PROSITE" id="PS50103">
    <property type="entry name" value="ZF_C3H1"/>
    <property type="match status" value="1"/>
</dbReference>
<comment type="caution">
    <text evidence="6">The sequence shown here is derived from an EMBL/GenBank/DDBJ whole genome shotgun (WGS) entry which is preliminary data.</text>
</comment>
<dbReference type="Proteomes" id="UP001152797">
    <property type="component" value="Unassembled WGS sequence"/>
</dbReference>
<dbReference type="AlphaFoldDB" id="A0A9P1D6G4"/>
<organism evidence="6">
    <name type="scientific">Cladocopium goreaui</name>
    <dbReference type="NCBI Taxonomy" id="2562237"/>
    <lineage>
        <taxon>Eukaryota</taxon>
        <taxon>Sar</taxon>
        <taxon>Alveolata</taxon>
        <taxon>Dinophyceae</taxon>
        <taxon>Suessiales</taxon>
        <taxon>Symbiodiniaceae</taxon>
        <taxon>Cladocopium</taxon>
    </lineage>
</organism>
<feature type="compositionally biased region" description="Polar residues" evidence="3">
    <location>
        <begin position="420"/>
        <end position="441"/>
    </location>
</feature>
<feature type="compositionally biased region" description="Polar residues" evidence="3">
    <location>
        <begin position="385"/>
        <end position="397"/>
    </location>
</feature>
<feature type="coiled-coil region" evidence="2">
    <location>
        <begin position="117"/>
        <end position="148"/>
    </location>
</feature>
<evidence type="ECO:0000256" key="3">
    <source>
        <dbReference type="SAM" id="MobiDB-lite"/>
    </source>
</evidence>
<evidence type="ECO:0000256" key="4">
    <source>
        <dbReference type="SAM" id="Phobius"/>
    </source>
</evidence>
<evidence type="ECO:0000259" key="5">
    <source>
        <dbReference type="PROSITE" id="PS50103"/>
    </source>
</evidence>
<feature type="zinc finger region" description="C3H1-type" evidence="1">
    <location>
        <begin position="336"/>
        <end position="359"/>
    </location>
</feature>
<dbReference type="OrthoDB" id="446493at2759"/>